<dbReference type="InterPro" id="IPR036411">
    <property type="entry name" value="TorD-like_sf"/>
</dbReference>
<dbReference type="Pfam" id="PF02613">
    <property type="entry name" value="Nitrate_red_del"/>
    <property type="match status" value="1"/>
</dbReference>
<dbReference type="GO" id="GO:0051082">
    <property type="term" value="F:unfolded protein binding"/>
    <property type="evidence" value="ECO:0007669"/>
    <property type="project" value="InterPro"/>
</dbReference>
<dbReference type="Proteomes" id="UP000050911">
    <property type="component" value="Unassembled WGS sequence"/>
</dbReference>
<name>A0A0R1HZ06_9LACO</name>
<dbReference type="EMBL" id="AZCX01000001">
    <property type="protein sequence ID" value="KRK49188.1"/>
    <property type="molecule type" value="Genomic_DNA"/>
</dbReference>
<dbReference type="GO" id="GO:0051131">
    <property type="term" value="P:chaperone-mediated protein complex assembly"/>
    <property type="evidence" value="ECO:0007669"/>
    <property type="project" value="InterPro"/>
</dbReference>
<evidence type="ECO:0000313" key="3">
    <source>
        <dbReference type="Proteomes" id="UP000050911"/>
    </source>
</evidence>
<dbReference type="InterPro" id="IPR020945">
    <property type="entry name" value="DMSO/NO3_reduct_chaperone"/>
</dbReference>
<protein>
    <submittedName>
        <fullName evidence="2">NarJ protein</fullName>
    </submittedName>
</protein>
<evidence type="ECO:0000313" key="2">
    <source>
        <dbReference type="EMBL" id="KRK49188.1"/>
    </source>
</evidence>
<sequence>MGGFGVINFKRLDQLTDAFVTLSRLIDYPDAETFSRATYDELVAHYPQTTQKDRLLALVKQLGDADPLAQQTHYASLFEMNKRYTLYMSYYKMADSRERGTILAKLKMLYEMFGVSIEGNELADFLPMVLEFLAYGNFTDDPRQQDLKLAFQVIEDGTYTLLEHAKAELDDPYFQLIQVIRAELRTCVESEVKVS</sequence>
<evidence type="ECO:0000256" key="1">
    <source>
        <dbReference type="ARBA" id="ARBA00023063"/>
    </source>
</evidence>
<dbReference type="STRING" id="1302272.FC96_GL000109"/>
<reference evidence="2 3" key="1">
    <citation type="journal article" date="2015" name="Genome Announc.">
        <title>Expanding the biotechnology potential of lactobacilli through comparative genomics of 213 strains and associated genera.</title>
        <authorList>
            <person name="Sun Z."/>
            <person name="Harris H.M."/>
            <person name="McCann A."/>
            <person name="Guo C."/>
            <person name="Argimon S."/>
            <person name="Zhang W."/>
            <person name="Yang X."/>
            <person name="Jeffery I.B."/>
            <person name="Cooney J.C."/>
            <person name="Kagawa T.F."/>
            <person name="Liu W."/>
            <person name="Song Y."/>
            <person name="Salvetti E."/>
            <person name="Wrobel A."/>
            <person name="Rasinkangas P."/>
            <person name="Parkhill J."/>
            <person name="Rea M.C."/>
            <person name="O'Sullivan O."/>
            <person name="Ritari J."/>
            <person name="Douillard F.P."/>
            <person name="Paul Ross R."/>
            <person name="Yang R."/>
            <person name="Briner A.E."/>
            <person name="Felis G.E."/>
            <person name="de Vos W.M."/>
            <person name="Barrangou R."/>
            <person name="Klaenhammer T.R."/>
            <person name="Caufield P.W."/>
            <person name="Cui Y."/>
            <person name="Zhang H."/>
            <person name="O'Toole P.W."/>
        </authorList>
    </citation>
    <scope>NUCLEOTIDE SEQUENCE [LARGE SCALE GENOMIC DNA]</scope>
    <source>
        <strain evidence="2 3">JCM 15530</strain>
    </source>
</reference>
<dbReference type="NCBIfam" id="TIGR00684">
    <property type="entry name" value="narJ"/>
    <property type="match status" value="1"/>
</dbReference>
<dbReference type="GO" id="GO:0016530">
    <property type="term" value="F:metallochaperone activity"/>
    <property type="evidence" value="ECO:0007669"/>
    <property type="project" value="TreeGrafter"/>
</dbReference>
<proteinExistence type="predicted"/>
<dbReference type="PANTHER" id="PTHR43680">
    <property type="entry name" value="NITRATE REDUCTASE MOLYBDENUM COFACTOR ASSEMBLY CHAPERONE"/>
    <property type="match status" value="1"/>
</dbReference>
<dbReference type="GO" id="GO:0042128">
    <property type="term" value="P:nitrate assimilation"/>
    <property type="evidence" value="ECO:0007669"/>
    <property type="project" value="UniProtKB-KW"/>
</dbReference>
<organism evidence="2 3">
    <name type="scientific">Secundilactobacillus kimchicus JCM 15530</name>
    <dbReference type="NCBI Taxonomy" id="1302272"/>
    <lineage>
        <taxon>Bacteria</taxon>
        <taxon>Bacillati</taxon>
        <taxon>Bacillota</taxon>
        <taxon>Bacilli</taxon>
        <taxon>Lactobacillales</taxon>
        <taxon>Lactobacillaceae</taxon>
        <taxon>Secundilactobacillus</taxon>
    </lineage>
</organism>
<dbReference type="PATRIC" id="fig|1302272.5.peg.106"/>
<dbReference type="PANTHER" id="PTHR43680:SF2">
    <property type="entry name" value="NITRATE REDUCTASE MOLYBDENUM COFACTOR ASSEMBLY CHAPERONE NARJ"/>
    <property type="match status" value="1"/>
</dbReference>
<accession>A0A0R1HZ06</accession>
<dbReference type="InterPro" id="IPR003765">
    <property type="entry name" value="NO3_reductase_chaperone_NarJ"/>
</dbReference>
<gene>
    <name evidence="2" type="ORF">FC96_GL000109</name>
</gene>
<comment type="caution">
    <text evidence="2">The sequence shown here is derived from an EMBL/GenBank/DDBJ whole genome shotgun (WGS) entry which is preliminary data.</text>
</comment>
<dbReference type="SUPFAM" id="SSF89155">
    <property type="entry name" value="TorD-like"/>
    <property type="match status" value="1"/>
</dbReference>
<keyword evidence="1" id="KW-0534">Nitrate assimilation</keyword>
<keyword evidence="3" id="KW-1185">Reference proteome</keyword>
<dbReference type="AlphaFoldDB" id="A0A0R1HZ06"/>
<dbReference type="Gene3D" id="1.10.3480.10">
    <property type="entry name" value="TorD-like"/>
    <property type="match status" value="1"/>
</dbReference>